<organism evidence="7 8">
    <name type="scientific">Venatoribacter cucullus</name>
    <dbReference type="NCBI Taxonomy" id="2661630"/>
    <lineage>
        <taxon>Bacteria</taxon>
        <taxon>Pseudomonadati</taxon>
        <taxon>Pseudomonadota</taxon>
        <taxon>Gammaproteobacteria</taxon>
        <taxon>Oceanospirillales</taxon>
        <taxon>Oceanospirillaceae</taxon>
        <taxon>Venatoribacter</taxon>
    </lineage>
</organism>
<evidence type="ECO:0000256" key="1">
    <source>
        <dbReference type="ARBA" id="ARBA00003413"/>
    </source>
</evidence>
<dbReference type="PANTHER" id="PTHR40942">
    <property type="match status" value="1"/>
</dbReference>
<dbReference type="RefSeq" id="WP_228344987.1">
    <property type="nucleotide sequence ID" value="NZ_CP046056.1"/>
</dbReference>
<comment type="similarity">
    <text evidence="2 5">Belongs to the Ap4A hydrolase family.</text>
</comment>
<dbReference type="SUPFAM" id="SSF56300">
    <property type="entry name" value="Metallo-dependent phosphatases"/>
    <property type="match status" value="1"/>
</dbReference>
<name>A0A9X7UZB8_9GAMM</name>
<keyword evidence="8" id="KW-1185">Reference proteome</keyword>
<sequence length="270" mass="30695">MATYAIGDIQGCYDALQRLLQQCAFDPQHDQLWLAGDLVNRGPQSLQVLRFVQQLGERARVVLGNHDLHLLALHYSGGKLKKSDTIQDILQAPDREQLLDWLRRQPLVVLDETNNWCMSHAGIPPHWSVQQARQLAQEVERVLQSDRCSEFFRQMYGNLPDRLQPDLQGIDRLRVIVNYLTRMRFVGPDNELDLLSKEGVGTAPAGFQPWFKVQPRQAAANRLLFGHWAALEGKTDSTNVYALDTGCVWGGQLSALRLDDETWFRVPATL</sequence>
<comment type="function">
    <text evidence="1 5">Hydrolyzes diadenosine 5',5'''-P1,P4-tetraphosphate to yield ADP.</text>
</comment>
<dbReference type="KEGG" id="vcw:GJQ55_10780"/>
<dbReference type="EMBL" id="CP046056">
    <property type="protein sequence ID" value="QQD24925.1"/>
    <property type="molecule type" value="Genomic_DNA"/>
</dbReference>
<keyword evidence="3 5" id="KW-0378">Hydrolase</keyword>
<proteinExistence type="inferred from homology"/>
<feature type="domain" description="Calcineurin-like phosphoesterase" evidence="6">
    <location>
        <begin position="4"/>
        <end position="137"/>
    </location>
</feature>
<evidence type="ECO:0000256" key="2">
    <source>
        <dbReference type="ARBA" id="ARBA00005419"/>
    </source>
</evidence>
<evidence type="ECO:0000313" key="8">
    <source>
        <dbReference type="Proteomes" id="UP000596074"/>
    </source>
</evidence>
<evidence type="ECO:0000256" key="5">
    <source>
        <dbReference type="HAMAP-Rule" id="MF_00199"/>
    </source>
</evidence>
<comment type="catalytic activity">
    <reaction evidence="4 5">
        <text>P(1),P(4)-bis(5'-adenosyl) tetraphosphate + H2O = 2 ADP + 2 H(+)</text>
        <dbReference type="Rhea" id="RHEA:24252"/>
        <dbReference type="ChEBI" id="CHEBI:15377"/>
        <dbReference type="ChEBI" id="CHEBI:15378"/>
        <dbReference type="ChEBI" id="CHEBI:58141"/>
        <dbReference type="ChEBI" id="CHEBI:456216"/>
        <dbReference type="EC" id="3.6.1.41"/>
    </reaction>
</comment>
<dbReference type="EC" id="3.6.1.41" evidence="5"/>
<accession>A0A9X7UZB8</accession>
<dbReference type="Pfam" id="PF00149">
    <property type="entry name" value="Metallophos"/>
    <property type="match status" value="1"/>
</dbReference>
<evidence type="ECO:0000259" key="6">
    <source>
        <dbReference type="Pfam" id="PF00149"/>
    </source>
</evidence>
<dbReference type="PANTHER" id="PTHR40942:SF4">
    <property type="entry name" value="CYTOCHROME C5"/>
    <property type="match status" value="1"/>
</dbReference>
<dbReference type="NCBIfam" id="NF001204">
    <property type="entry name" value="PRK00166.1"/>
    <property type="match status" value="1"/>
</dbReference>
<gene>
    <name evidence="5" type="primary">apaH</name>
    <name evidence="7" type="ORF">GJQ55_10780</name>
</gene>
<evidence type="ECO:0000256" key="4">
    <source>
        <dbReference type="ARBA" id="ARBA00049417"/>
    </source>
</evidence>
<dbReference type="HAMAP" id="MF_00199">
    <property type="entry name" value="ApaH"/>
    <property type="match status" value="1"/>
</dbReference>
<dbReference type="AlphaFoldDB" id="A0A9X7UZB8"/>
<dbReference type="InterPro" id="IPR004617">
    <property type="entry name" value="ApaH"/>
</dbReference>
<dbReference type="Gene3D" id="3.60.21.10">
    <property type="match status" value="1"/>
</dbReference>
<dbReference type="InterPro" id="IPR029052">
    <property type="entry name" value="Metallo-depent_PP-like"/>
</dbReference>
<reference evidence="7 8" key="1">
    <citation type="submission" date="2019-11" db="EMBL/GenBank/DDBJ databases">
        <title>Venatorbacter sp. nov. a predator of Campylobacter and other Gram-negative bacteria.</title>
        <authorList>
            <person name="Saeedi A."/>
            <person name="Cummings N.J."/>
            <person name="Connerton I.F."/>
            <person name="Connerton P.L."/>
        </authorList>
    </citation>
    <scope>NUCLEOTIDE SEQUENCE [LARGE SCALE GENOMIC DNA]</scope>
    <source>
        <strain evidence="7">XL5</strain>
    </source>
</reference>
<dbReference type="CDD" id="cd07422">
    <property type="entry name" value="MPP_ApaH"/>
    <property type="match status" value="1"/>
</dbReference>
<dbReference type="GO" id="GO:0008803">
    <property type="term" value="F:bis(5'-nucleosyl)-tetraphosphatase (symmetrical) activity"/>
    <property type="evidence" value="ECO:0007669"/>
    <property type="project" value="UniProtKB-UniRule"/>
</dbReference>
<protein>
    <recommendedName>
        <fullName evidence="5">Bis(5'-nucleosyl)-tetraphosphatase, symmetrical</fullName>
        <ecNumber evidence="5">3.6.1.41</ecNumber>
    </recommendedName>
    <alternativeName>
        <fullName evidence="5">Ap4A hydrolase</fullName>
    </alternativeName>
    <alternativeName>
        <fullName evidence="5">Diadenosine 5',5'''-P1,P4-tetraphosphate pyrophosphohydrolase</fullName>
    </alternativeName>
    <alternativeName>
        <fullName evidence="5">Diadenosine tetraphosphatase</fullName>
    </alternativeName>
</protein>
<dbReference type="Proteomes" id="UP000596074">
    <property type="component" value="Chromosome"/>
</dbReference>
<dbReference type="InterPro" id="IPR004843">
    <property type="entry name" value="Calcineurin-like_PHP"/>
</dbReference>
<evidence type="ECO:0000256" key="3">
    <source>
        <dbReference type="ARBA" id="ARBA00022801"/>
    </source>
</evidence>
<evidence type="ECO:0000313" key="7">
    <source>
        <dbReference type="EMBL" id="QQD24925.1"/>
    </source>
</evidence>
<dbReference type="PIRSF" id="PIRSF000903">
    <property type="entry name" value="B5n-ttraPtase_sm"/>
    <property type="match status" value="1"/>
</dbReference>
<dbReference type="NCBIfam" id="TIGR00668">
    <property type="entry name" value="apaH"/>
    <property type="match status" value="1"/>
</dbReference>